<comment type="function">
    <text evidence="10">Catalyzes the decarboxylation of S-adenosylmethionine to S-adenosylmethioninamine (dcAdoMet), the propylamine donor required for the synthesis of the polyamines spermine and spermidine from the diamine putrescine.</text>
</comment>
<name>A0A7C4Q301_9CHLR</name>
<comment type="pathway">
    <text evidence="10">Amine and polyamine biosynthesis; S-adenosylmethioninamine biosynthesis; S-adenosylmethioninamine from S-adenosyl-L-methionine: step 1/1.</text>
</comment>
<evidence type="ECO:0000256" key="2">
    <source>
        <dbReference type="ARBA" id="ARBA00022793"/>
    </source>
</evidence>
<dbReference type="PANTHER" id="PTHR33866:SF2">
    <property type="entry name" value="S-ADENOSYLMETHIONINE DECARBOXYLASE PROENZYME"/>
    <property type="match status" value="1"/>
</dbReference>
<evidence type="ECO:0000313" key="11">
    <source>
        <dbReference type="EMBL" id="HGS88167.1"/>
    </source>
</evidence>
<keyword evidence="5 10" id="KW-0620">Polyamine biosynthesis</keyword>
<dbReference type="InterPro" id="IPR017716">
    <property type="entry name" value="S-AdoMet_deCOase_pro-enz"/>
</dbReference>
<keyword evidence="7 10" id="KW-0456">Lyase</keyword>
<keyword evidence="2 10" id="KW-0210">Decarboxylase</keyword>
<comment type="similarity">
    <text evidence="10">Belongs to the prokaryotic AdoMetDC family. Type 1 subfamily.</text>
</comment>
<comment type="subunit">
    <text evidence="10">Heterotetramer of two alpha and two beta chains arranged as a dimer of alpha/beta heterodimers.</text>
</comment>
<dbReference type="NCBIfam" id="TIGR03330">
    <property type="entry name" value="SAM_DCase_Bsu"/>
    <property type="match status" value="1"/>
</dbReference>
<dbReference type="HAMAP" id="MF_00464">
    <property type="entry name" value="AdoMetDC_1"/>
    <property type="match status" value="1"/>
</dbReference>
<keyword evidence="4 10" id="KW-0745">Spermidine biosynthesis</keyword>
<dbReference type="EC" id="4.1.1.50" evidence="10"/>
<dbReference type="GO" id="GO:0004014">
    <property type="term" value="F:adenosylmethionine decarboxylase activity"/>
    <property type="evidence" value="ECO:0007669"/>
    <property type="project" value="UniProtKB-UniRule"/>
</dbReference>
<evidence type="ECO:0000256" key="3">
    <source>
        <dbReference type="ARBA" id="ARBA00022813"/>
    </source>
</evidence>
<comment type="PTM">
    <text evidence="10">Is synthesized initially as an inactive proenzyme. Formation of the active enzyme involves a self-maturation process in which the active site pyruvoyl group is generated from an internal serine residue via an autocatalytic post-translational modification. Two non-identical subunits are generated from the proenzyme in this reaction, and the pyruvate is formed at the N-terminus of the alpha chain, which is derived from the carboxyl end of the proenzyme. The post-translation cleavage follows an unusual pathway, termed non-hydrolytic serinolysis, in which the side chain hydroxyl group of the serine supplies its oxygen atom to form the C-terminus of the beta chain, while the remainder of the serine residue undergoes an oxidative deamination to produce ammonia and the pyruvoyl group blocking the N-terminus of the alpha chain.</text>
</comment>
<dbReference type="PANTHER" id="PTHR33866">
    <property type="entry name" value="S-ADENOSYLMETHIONINE DECARBOXYLASE PROENZYME"/>
    <property type="match status" value="1"/>
</dbReference>
<feature type="active site" description="Schiff-base intermediate with substrate; via pyruvic acid" evidence="10">
    <location>
        <position position="81"/>
    </location>
</feature>
<dbReference type="InterPro" id="IPR016067">
    <property type="entry name" value="S-AdoMet_deCO2ase_core"/>
</dbReference>
<dbReference type="EMBL" id="DSXR01000115">
    <property type="protein sequence ID" value="HGS88167.1"/>
    <property type="molecule type" value="Genomic_DNA"/>
</dbReference>
<evidence type="ECO:0000256" key="9">
    <source>
        <dbReference type="ARBA" id="ARBA00023317"/>
    </source>
</evidence>
<sequence length="140" mass="16083">MFNFNLLHHFQEVTVQVNTLKLGEHFICDLSECDRELLLDAERASELFTRAVDESGLTIVNKGFYKFNPHGFTCFLLLAESHASLHAWPEHGYCAIDLFTCNLSLDISPLVQRLQELFDAKHCSVYHLDRTAEVSEPVWI</sequence>
<proteinExistence type="inferred from homology"/>
<dbReference type="GO" id="GO:0008295">
    <property type="term" value="P:spermidine biosynthetic process"/>
    <property type="evidence" value="ECO:0007669"/>
    <property type="project" value="UniProtKB-UniRule"/>
</dbReference>
<feature type="active site" description="Proton donor; for catalytic activity" evidence="10">
    <location>
        <position position="101"/>
    </location>
</feature>
<protein>
    <recommendedName>
        <fullName evidence="10">S-adenosylmethionine decarboxylase proenzyme</fullName>
        <shortName evidence="10">AdoMetDC</shortName>
        <shortName evidence="10">SAMDC</shortName>
        <ecNumber evidence="10">4.1.1.50</ecNumber>
    </recommendedName>
    <component>
        <recommendedName>
            <fullName evidence="10">S-adenosylmethionine decarboxylase beta chain</fullName>
        </recommendedName>
    </component>
    <component>
        <recommendedName>
            <fullName evidence="10">S-adenosylmethionine decarboxylase alpha chain</fullName>
        </recommendedName>
    </component>
</protein>
<evidence type="ECO:0000256" key="8">
    <source>
        <dbReference type="ARBA" id="ARBA00023270"/>
    </source>
</evidence>
<keyword evidence="6 10" id="KW-0865">Zymogen</keyword>
<keyword evidence="8 10" id="KW-0704">Schiff base</keyword>
<comment type="caution">
    <text evidence="11">The sequence shown here is derived from an EMBL/GenBank/DDBJ whole genome shotgun (WGS) entry which is preliminary data.</text>
</comment>
<feature type="active site" description="Proton acceptor; for processing activity" evidence="10">
    <location>
        <position position="86"/>
    </location>
</feature>
<dbReference type="GO" id="GO:0005829">
    <property type="term" value="C:cytosol"/>
    <property type="evidence" value="ECO:0007669"/>
    <property type="project" value="TreeGrafter"/>
</dbReference>
<dbReference type="Pfam" id="PF02675">
    <property type="entry name" value="AdoMet_dc"/>
    <property type="match status" value="1"/>
</dbReference>
<comment type="cofactor">
    <cofactor evidence="10">
        <name>pyruvate</name>
        <dbReference type="ChEBI" id="CHEBI:15361"/>
    </cofactor>
    <text evidence="10">Binds 1 pyruvoyl group covalently per subunit.</text>
</comment>
<organism evidence="11">
    <name type="scientific">Bellilinea caldifistulae</name>
    <dbReference type="NCBI Taxonomy" id="360411"/>
    <lineage>
        <taxon>Bacteria</taxon>
        <taxon>Bacillati</taxon>
        <taxon>Chloroflexota</taxon>
        <taxon>Anaerolineae</taxon>
        <taxon>Anaerolineales</taxon>
        <taxon>Anaerolineaceae</taxon>
        <taxon>Bellilinea</taxon>
    </lineage>
</organism>
<dbReference type="InterPro" id="IPR003826">
    <property type="entry name" value="AdoMetDC_fam_prok"/>
</dbReference>
<dbReference type="Gene3D" id="3.60.90.10">
    <property type="entry name" value="S-adenosylmethionine decarboxylase"/>
    <property type="match status" value="1"/>
</dbReference>
<evidence type="ECO:0000256" key="7">
    <source>
        <dbReference type="ARBA" id="ARBA00023239"/>
    </source>
</evidence>
<keyword evidence="9 10" id="KW-0670">Pyruvate</keyword>
<comment type="catalytic activity">
    <reaction evidence="10">
        <text>S-adenosyl-L-methionine + H(+) = S-adenosyl 3-(methylsulfanyl)propylamine + CO2</text>
        <dbReference type="Rhea" id="RHEA:15981"/>
        <dbReference type="ChEBI" id="CHEBI:15378"/>
        <dbReference type="ChEBI" id="CHEBI:16526"/>
        <dbReference type="ChEBI" id="CHEBI:57443"/>
        <dbReference type="ChEBI" id="CHEBI:59789"/>
        <dbReference type="EC" id="4.1.1.50"/>
    </reaction>
</comment>
<dbReference type="UniPathway" id="UPA00331">
    <property type="reaction ID" value="UER00451"/>
</dbReference>
<feature type="chain" id="PRO_5028546437" description="S-adenosylmethionine decarboxylase alpha chain" evidence="10">
    <location>
        <begin position="81"/>
        <end position="140"/>
    </location>
</feature>
<evidence type="ECO:0000256" key="4">
    <source>
        <dbReference type="ARBA" id="ARBA00023066"/>
    </source>
</evidence>
<evidence type="ECO:0000256" key="6">
    <source>
        <dbReference type="ARBA" id="ARBA00023145"/>
    </source>
</evidence>
<keyword evidence="1 10" id="KW-0949">S-adenosyl-L-methionine</keyword>
<evidence type="ECO:0000256" key="1">
    <source>
        <dbReference type="ARBA" id="ARBA00022691"/>
    </source>
</evidence>
<feature type="site" description="Cleavage (non-hydrolytic); by autolysis" evidence="10">
    <location>
        <begin position="80"/>
        <end position="81"/>
    </location>
</feature>
<feature type="modified residue" description="Pyruvic acid (Ser); by autocatalysis" evidence="10">
    <location>
        <position position="81"/>
    </location>
</feature>
<dbReference type="SUPFAM" id="SSF56276">
    <property type="entry name" value="S-adenosylmethionine decarboxylase"/>
    <property type="match status" value="1"/>
</dbReference>
<evidence type="ECO:0000256" key="10">
    <source>
        <dbReference type="HAMAP-Rule" id="MF_00464"/>
    </source>
</evidence>
<accession>A0A7C4Q301</accession>
<reference evidence="11" key="1">
    <citation type="journal article" date="2020" name="mSystems">
        <title>Genome- and Community-Level Interaction Insights into Carbon Utilization and Element Cycling Functions of Hydrothermarchaeota in Hydrothermal Sediment.</title>
        <authorList>
            <person name="Zhou Z."/>
            <person name="Liu Y."/>
            <person name="Xu W."/>
            <person name="Pan J."/>
            <person name="Luo Z.H."/>
            <person name="Li M."/>
        </authorList>
    </citation>
    <scope>NUCLEOTIDE SEQUENCE [LARGE SCALE GENOMIC DNA]</scope>
    <source>
        <strain evidence="11">SpSt-556</strain>
    </source>
</reference>
<feature type="chain" id="PRO_5028546438" description="S-adenosylmethionine decarboxylase beta chain" evidence="10">
    <location>
        <begin position="1"/>
        <end position="80"/>
    </location>
</feature>
<dbReference type="AlphaFoldDB" id="A0A7C4Q301"/>
<keyword evidence="3 10" id="KW-0068">Autocatalytic cleavage</keyword>
<gene>
    <name evidence="11" type="primary">speD</name>
    <name evidence="10" type="synonym">speH</name>
    <name evidence="11" type="ORF">ENT17_11210</name>
</gene>
<evidence type="ECO:0000256" key="5">
    <source>
        <dbReference type="ARBA" id="ARBA00023115"/>
    </source>
</evidence>